<gene>
    <name evidence="1" type="ORF">F6B43_01375</name>
</gene>
<dbReference type="AlphaFoldDB" id="A0A5J5J6G2"/>
<accession>A0A5J5J6G2</accession>
<dbReference type="Proteomes" id="UP000325827">
    <property type="component" value="Unassembled WGS sequence"/>
</dbReference>
<comment type="caution">
    <text evidence="1">The sequence shown here is derived from an EMBL/GenBank/DDBJ whole genome shotgun (WGS) entry which is preliminary data.</text>
</comment>
<evidence type="ECO:0000313" key="1">
    <source>
        <dbReference type="EMBL" id="KAA9110373.1"/>
    </source>
</evidence>
<protein>
    <submittedName>
        <fullName evidence="1">Uncharacterized protein</fullName>
    </submittedName>
</protein>
<organism evidence="1 2">
    <name type="scientific">Microbacterium rhizomatis</name>
    <dbReference type="NCBI Taxonomy" id="1631477"/>
    <lineage>
        <taxon>Bacteria</taxon>
        <taxon>Bacillati</taxon>
        <taxon>Actinomycetota</taxon>
        <taxon>Actinomycetes</taxon>
        <taxon>Micrococcales</taxon>
        <taxon>Microbacteriaceae</taxon>
        <taxon>Microbacterium</taxon>
    </lineage>
</organism>
<evidence type="ECO:0000313" key="2">
    <source>
        <dbReference type="Proteomes" id="UP000325827"/>
    </source>
</evidence>
<dbReference type="OrthoDB" id="5120099at2"/>
<keyword evidence="2" id="KW-1185">Reference proteome</keyword>
<sequence>MSPAEWHPILTAQEGPTGTWRMLDPDGRVYGVIEIRRLNNEIRYRAKLGDEVIGWATSLRLATHRTHLEHMRRNGARRGAPNAPY</sequence>
<proteinExistence type="predicted"/>
<reference evidence="2" key="1">
    <citation type="submission" date="2019-09" db="EMBL/GenBank/DDBJ databases">
        <title>Mumia zhuanghuii sp. nov. isolated from the intestinal contents of plateau pika (Ochotona curzoniae) in the Qinghai-Tibet plateau of China.</title>
        <authorList>
            <person name="Tian Z."/>
        </authorList>
    </citation>
    <scope>NUCLEOTIDE SEQUENCE [LARGE SCALE GENOMIC DNA]</scope>
    <source>
        <strain evidence="2">JCM 30598</strain>
    </source>
</reference>
<name>A0A5J5J6G2_9MICO</name>
<dbReference type="RefSeq" id="WP_150447149.1">
    <property type="nucleotide sequence ID" value="NZ_VYSA01000001.1"/>
</dbReference>
<dbReference type="EMBL" id="VYSA01000001">
    <property type="protein sequence ID" value="KAA9110373.1"/>
    <property type="molecule type" value="Genomic_DNA"/>
</dbReference>